<evidence type="ECO:0000256" key="2">
    <source>
        <dbReference type="ARBA" id="ARBA00022692"/>
    </source>
</evidence>
<dbReference type="AlphaFoldDB" id="A0A423WPY0"/>
<dbReference type="Pfam" id="PF03619">
    <property type="entry name" value="Solute_trans_a"/>
    <property type="match status" value="1"/>
</dbReference>
<evidence type="ECO:0008006" key="9">
    <source>
        <dbReference type="Google" id="ProtNLM"/>
    </source>
</evidence>
<feature type="transmembrane region" description="Helical" evidence="6">
    <location>
        <begin position="64"/>
        <end position="83"/>
    </location>
</feature>
<keyword evidence="3 6" id="KW-1133">Transmembrane helix</keyword>
<keyword evidence="8" id="KW-1185">Reference proteome</keyword>
<accession>A0A423WPY0</accession>
<keyword evidence="4 6" id="KW-0472">Membrane</keyword>
<feature type="transmembrane region" description="Helical" evidence="6">
    <location>
        <begin position="89"/>
        <end position="112"/>
    </location>
</feature>
<keyword evidence="2 6" id="KW-0812">Transmembrane</keyword>
<dbReference type="GO" id="GO:0016020">
    <property type="term" value="C:membrane"/>
    <property type="evidence" value="ECO:0007669"/>
    <property type="project" value="UniProtKB-SubCell"/>
</dbReference>
<name>A0A423WPY0_CYTCH</name>
<protein>
    <recommendedName>
        <fullName evidence="9">DUF300 domain protein</fullName>
    </recommendedName>
</protein>
<dbReference type="SMART" id="SM01417">
    <property type="entry name" value="Solute_trans_a"/>
    <property type="match status" value="1"/>
</dbReference>
<dbReference type="STRING" id="252740.A0A423WPY0"/>
<proteinExistence type="predicted"/>
<dbReference type="Proteomes" id="UP000284375">
    <property type="component" value="Unassembled WGS sequence"/>
</dbReference>
<reference evidence="7 8" key="1">
    <citation type="submission" date="2015-09" db="EMBL/GenBank/DDBJ databases">
        <title>Host preference determinants of Valsa canker pathogens revealed by comparative genomics.</title>
        <authorList>
            <person name="Yin Z."/>
            <person name="Huang L."/>
        </authorList>
    </citation>
    <scope>NUCLEOTIDE SEQUENCE [LARGE SCALE GENOMIC DNA]</scope>
    <source>
        <strain evidence="7 8">YSFL</strain>
    </source>
</reference>
<feature type="transmembrane region" description="Helical" evidence="6">
    <location>
        <begin position="201"/>
        <end position="227"/>
    </location>
</feature>
<evidence type="ECO:0000313" key="7">
    <source>
        <dbReference type="EMBL" id="ROW05334.1"/>
    </source>
</evidence>
<feature type="transmembrane region" description="Helical" evidence="6">
    <location>
        <begin position="282"/>
        <end position="304"/>
    </location>
</feature>
<evidence type="ECO:0000256" key="4">
    <source>
        <dbReference type="ARBA" id="ARBA00023136"/>
    </source>
</evidence>
<feature type="compositionally biased region" description="Basic and acidic residues" evidence="5">
    <location>
        <begin position="467"/>
        <end position="478"/>
    </location>
</feature>
<comment type="caution">
    <text evidence="7">The sequence shown here is derived from an EMBL/GenBank/DDBJ whole genome shotgun (WGS) entry which is preliminary data.</text>
</comment>
<feature type="transmembrane region" description="Helical" evidence="6">
    <location>
        <begin position="29"/>
        <end position="52"/>
    </location>
</feature>
<evidence type="ECO:0000256" key="5">
    <source>
        <dbReference type="SAM" id="MobiDB-lite"/>
    </source>
</evidence>
<dbReference type="PANTHER" id="PTHR23423">
    <property type="entry name" value="ORGANIC SOLUTE TRANSPORTER-RELATED"/>
    <property type="match status" value="1"/>
</dbReference>
<dbReference type="InterPro" id="IPR005178">
    <property type="entry name" value="Ostalpha/TMEM184C"/>
</dbReference>
<evidence type="ECO:0000256" key="3">
    <source>
        <dbReference type="ARBA" id="ARBA00022989"/>
    </source>
</evidence>
<gene>
    <name evidence="7" type="ORF">VSDG_00326</name>
</gene>
<dbReference type="OrthoDB" id="5348404at2759"/>
<feature type="region of interest" description="Disordered" evidence="5">
    <location>
        <begin position="452"/>
        <end position="481"/>
    </location>
</feature>
<sequence length="588" mass="66402">MNLTFCNTTVEEMSISEIPIAGPFTFHDLALMISATTALLAMFISFYLIWMHALNYTKPDEQKYIIRILLMIPIYAASSFLQLRYYHNAVYYSVISDCYEAFAISSFFALLCQYTATDLHQQKQFFRQLQPIKAWVWPTSWFKKCCGGDRGPWRTPKSGLTWFNIIWIGIYHYCFIRVAMTITAVITQNFDRYCESSNSPYFAHIWCTAIDSVAVTIAMYCVIQFYIQLKNELSAHRPFLKVLAIKGVIFLSFWQSSAISVATSELNIISASAKLSYPDISVGLPSLLLCVEMLLFSILHIWAYPWQPYRQDAPPLFYPLPTKDSTMPPIENVHIPPAGGAFGGKALWDALNLWDVIKAFVRGMRWLLVGAKKRHEDVSYRKNADIDMDGKDVTYPLNPFASQSGGRSTDHLPIATQFRRSTFGMNQHVGGHGPISPVPEDHEEEGAGLIAHAQDNPSSREPSPFDPYDRDLEDHPYDSDLGYRGAAMQFRQEPQSYASHTMTYQDQPEHQHVPPMGNAVTTDDYYQAASPTREHTSSTQLAVDHAGYRAPSSIYEQAPGQGPDNTQQAVGAALWGENPHQHRNGPVI</sequence>
<evidence type="ECO:0000313" key="8">
    <source>
        <dbReference type="Proteomes" id="UP000284375"/>
    </source>
</evidence>
<evidence type="ECO:0000256" key="6">
    <source>
        <dbReference type="SAM" id="Phobius"/>
    </source>
</evidence>
<organism evidence="7 8">
    <name type="scientific">Cytospora chrysosperma</name>
    <name type="common">Cytospora canker fungus</name>
    <name type="synonym">Sphaeria chrysosperma</name>
    <dbReference type="NCBI Taxonomy" id="252740"/>
    <lineage>
        <taxon>Eukaryota</taxon>
        <taxon>Fungi</taxon>
        <taxon>Dikarya</taxon>
        <taxon>Ascomycota</taxon>
        <taxon>Pezizomycotina</taxon>
        <taxon>Sordariomycetes</taxon>
        <taxon>Sordariomycetidae</taxon>
        <taxon>Diaporthales</taxon>
        <taxon>Cytosporaceae</taxon>
        <taxon>Cytospora</taxon>
    </lineage>
</organism>
<evidence type="ECO:0000256" key="1">
    <source>
        <dbReference type="ARBA" id="ARBA00004141"/>
    </source>
</evidence>
<comment type="subcellular location">
    <subcellularLocation>
        <location evidence="1">Membrane</location>
        <topology evidence="1">Multi-pass membrane protein</topology>
    </subcellularLocation>
</comment>
<dbReference type="EMBL" id="LJZO01000001">
    <property type="protein sequence ID" value="ROW05334.1"/>
    <property type="molecule type" value="Genomic_DNA"/>
</dbReference>
<feature type="transmembrane region" description="Helical" evidence="6">
    <location>
        <begin position="160"/>
        <end position="186"/>
    </location>
</feature>